<dbReference type="EMBL" id="JAAVJI010000004">
    <property type="protein sequence ID" value="NJP01070.1"/>
    <property type="molecule type" value="Genomic_DNA"/>
</dbReference>
<evidence type="ECO:0000313" key="2">
    <source>
        <dbReference type="Proteomes" id="UP000746535"/>
    </source>
</evidence>
<organism evidence="1 2">
    <name type="scientific">Pseudomonas quercus</name>
    <dbReference type="NCBI Taxonomy" id="2722792"/>
    <lineage>
        <taxon>Bacteria</taxon>
        <taxon>Pseudomonadati</taxon>
        <taxon>Pseudomonadota</taxon>
        <taxon>Gammaproteobacteria</taxon>
        <taxon>Pseudomonadales</taxon>
        <taxon>Pseudomonadaceae</taxon>
        <taxon>Pseudomonas</taxon>
    </lineage>
</organism>
<evidence type="ECO:0000313" key="1">
    <source>
        <dbReference type="EMBL" id="NJP01070.1"/>
    </source>
</evidence>
<dbReference type="Gene3D" id="2.60.120.10">
    <property type="entry name" value="Jelly Rolls"/>
    <property type="match status" value="1"/>
</dbReference>
<comment type="caution">
    <text evidence="1">The sequence shown here is derived from an EMBL/GenBank/DDBJ whole genome shotgun (WGS) entry which is preliminary data.</text>
</comment>
<dbReference type="InterPro" id="IPR011051">
    <property type="entry name" value="RmlC_Cupin_sf"/>
</dbReference>
<name>A0ABX0YCM2_9PSED</name>
<dbReference type="SUPFAM" id="SSF51182">
    <property type="entry name" value="RmlC-like cupins"/>
    <property type="match status" value="1"/>
</dbReference>
<proteinExistence type="predicted"/>
<dbReference type="InterPro" id="IPR014710">
    <property type="entry name" value="RmlC-like_jellyroll"/>
</dbReference>
<sequence length="89" mass="9707">MDVDVIGGLDAVCITKHIGVAGYEALMSGLFVRHLFDAALSVSVRWSSKGAQRQDVLNEGDSIYIDSWVPHSFYSLTPDSQILAIDYSS</sequence>
<dbReference type="Proteomes" id="UP000746535">
    <property type="component" value="Unassembled WGS sequence"/>
</dbReference>
<reference evidence="1 2" key="1">
    <citation type="submission" date="2020-03" db="EMBL/GenBank/DDBJ databases">
        <authorList>
            <person name="Wang L."/>
            <person name="He N."/>
            <person name="Li Y."/>
            <person name="Fang Y."/>
            <person name="Zhang F."/>
        </authorList>
    </citation>
    <scope>NUCLEOTIDE SEQUENCE [LARGE SCALE GENOMIC DNA]</scope>
    <source>
        <strain evidence="2">hsmgli-8</strain>
    </source>
</reference>
<dbReference type="RefSeq" id="WP_168083645.1">
    <property type="nucleotide sequence ID" value="NZ_JAAVJI010000004.1"/>
</dbReference>
<protein>
    <submittedName>
        <fullName evidence="1">Uncharacterized protein</fullName>
    </submittedName>
</protein>
<gene>
    <name evidence="1" type="ORF">HBH25_09345</name>
</gene>
<accession>A0ABX0YCM2</accession>
<keyword evidence="2" id="KW-1185">Reference proteome</keyword>